<evidence type="ECO:0000256" key="1">
    <source>
        <dbReference type="SAM" id="MobiDB-lite"/>
    </source>
</evidence>
<evidence type="ECO:0000256" key="2">
    <source>
        <dbReference type="SAM" id="SignalP"/>
    </source>
</evidence>
<comment type="caution">
    <text evidence="3">The sequence shown here is derived from an EMBL/GenBank/DDBJ whole genome shotgun (WGS) entry which is preliminary data.</text>
</comment>
<organism evidence="3 4">
    <name type="scientific">Legionella geestiana</name>
    <dbReference type="NCBI Taxonomy" id="45065"/>
    <lineage>
        <taxon>Bacteria</taxon>
        <taxon>Pseudomonadati</taxon>
        <taxon>Pseudomonadota</taxon>
        <taxon>Gammaproteobacteria</taxon>
        <taxon>Legionellales</taxon>
        <taxon>Legionellaceae</taxon>
        <taxon>Legionella</taxon>
    </lineage>
</organism>
<keyword evidence="4" id="KW-1185">Reference proteome</keyword>
<evidence type="ECO:0000313" key="4">
    <source>
        <dbReference type="Proteomes" id="UP000054785"/>
    </source>
</evidence>
<accession>A0A0W0U730</accession>
<dbReference type="Proteomes" id="UP000054785">
    <property type="component" value="Unassembled WGS sequence"/>
</dbReference>
<gene>
    <name evidence="3" type="ORF">Lgee_0484</name>
</gene>
<keyword evidence="2" id="KW-0732">Signal</keyword>
<protein>
    <recommendedName>
        <fullName evidence="5">Lipoprotein</fullName>
    </recommendedName>
</protein>
<proteinExistence type="predicted"/>
<feature type="signal peptide" evidence="2">
    <location>
        <begin position="1"/>
        <end position="24"/>
    </location>
</feature>
<dbReference type="AlphaFoldDB" id="A0A0W0U730"/>
<dbReference type="PROSITE" id="PS51257">
    <property type="entry name" value="PROKAR_LIPOPROTEIN"/>
    <property type="match status" value="1"/>
</dbReference>
<evidence type="ECO:0000313" key="3">
    <source>
        <dbReference type="EMBL" id="KTD03827.1"/>
    </source>
</evidence>
<feature type="region of interest" description="Disordered" evidence="1">
    <location>
        <begin position="52"/>
        <end position="79"/>
    </location>
</feature>
<evidence type="ECO:0008006" key="5">
    <source>
        <dbReference type="Google" id="ProtNLM"/>
    </source>
</evidence>
<feature type="chain" id="PRO_5006913859" description="Lipoprotein" evidence="2">
    <location>
        <begin position="25"/>
        <end position="79"/>
    </location>
</feature>
<reference evidence="3 4" key="1">
    <citation type="submission" date="2015-11" db="EMBL/GenBank/DDBJ databases">
        <title>Genomic analysis of 38 Legionella species identifies large and diverse effector repertoires.</title>
        <authorList>
            <person name="Burstein D."/>
            <person name="Amaro F."/>
            <person name="Zusman T."/>
            <person name="Lifshitz Z."/>
            <person name="Cohen O."/>
            <person name="Gilbert J.A."/>
            <person name="Pupko T."/>
            <person name="Shuman H.A."/>
            <person name="Segal G."/>
        </authorList>
    </citation>
    <scope>NUCLEOTIDE SEQUENCE [LARGE SCALE GENOMIC DNA]</scope>
    <source>
        <strain evidence="3 4">ATCC 49504</strain>
    </source>
</reference>
<sequence length="79" mass="8171">MSVKTTAWAVLALATVLSGCSKYASNGEALYLSARNGPNLVVPSPLSSVGVSHYHDLPDVPNPAPVNLAPPGSNERDVE</sequence>
<name>A0A0W0U730_9GAMM</name>
<dbReference type="PATRIC" id="fig|45065.4.peg.517"/>
<dbReference type="EMBL" id="LNYC01000009">
    <property type="protein sequence ID" value="KTD03827.1"/>
    <property type="molecule type" value="Genomic_DNA"/>
</dbReference>
<dbReference type="RefSeq" id="WP_051550939.1">
    <property type="nucleotide sequence ID" value="NZ_CAAAHN010000004.1"/>
</dbReference>
<dbReference type="STRING" id="45065.Lgee_0484"/>